<feature type="domain" description="Ig-like" evidence="6">
    <location>
        <begin position="1"/>
        <end position="91"/>
    </location>
</feature>
<feature type="domain" description="Ig-like" evidence="6">
    <location>
        <begin position="396"/>
        <end position="482"/>
    </location>
</feature>
<evidence type="ECO:0000259" key="6">
    <source>
        <dbReference type="PROSITE" id="PS50835"/>
    </source>
</evidence>
<keyword evidence="5" id="KW-1133">Transmembrane helix</keyword>
<dbReference type="Pfam" id="PF13927">
    <property type="entry name" value="Ig_3"/>
    <property type="match status" value="3"/>
</dbReference>
<feature type="domain" description="Ig-like" evidence="6">
    <location>
        <begin position="96"/>
        <end position="193"/>
    </location>
</feature>
<evidence type="ECO:0000313" key="7">
    <source>
        <dbReference type="EMBL" id="SSX28944.1"/>
    </source>
</evidence>
<dbReference type="InterPro" id="IPR036179">
    <property type="entry name" value="Ig-like_dom_sf"/>
</dbReference>
<evidence type="ECO:0000256" key="4">
    <source>
        <dbReference type="SAM" id="MobiDB-lite"/>
    </source>
</evidence>
<proteinExistence type="predicted"/>
<dbReference type="InterPro" id="IPR007110">
    <property type="entry name" value="Ig-like_dom"/>
</dbReference>
<dbReference type="InterPro" id="IPR003599">
    <property type="entry name" value="Ig_sub"/>
</dbReference>
<feature type="region of interest" description="Disordered" evidence="4">
    <location>
        <begin position="830"/>
        <end position="849"/>
    </location>
</feature>
<dbReference type="OMA" id="MPQKCLH"/>
<reference evidence="7" key="1">
    <citation type="submission" date="2018-07" db="EMBL/GenBank/DDBJ databases">
        <authorList>
            <person name="Quirk P.G."/>
            <person name="Krulwich T.A."/>
        </authorList>
    </citation>
    <scope>NUCLEOTIDE SEQUENCE</scope>
</reference>
<feature type="domain" description="Ig-like" evidence="6">
    <location>
        <begin position="298"/>
        <end position="385"/>
    </location>
</feature>
<keyword evidence="3" id="KW-1015">Disulfide bond</keyword>
<sequence>MSTNIRDVYMVLWFRDTAGIPLYSFDVRDKSFSKPKHWSAPEVFGPRAKYSLETQPESLIIKDIKRHDQGIYRCRIDFRTSQTQSFRYNLSVIILPEQPIVLDRWGVQLNGTKLGPKQEGDDLMITCRVVGGRPQPEVRWLINGEPIDDECEQNSGDVIENRLLWPSIARNDLNSVFTCQALNTILVEPKETSFVLDMNLKPLTVKIMDPPERLVADRRYEVSCESTGSRPNAIITWYKGKRQLRRTKEDILNNTTRSELSFVPTTEDDSKSITCRAENPVVNGLFMETSWKLDVVYPPLVTLRLGSTLSPDDIKEGDDVYFECHVQANPQWRKLSWLHDGVVLTHNTTARVIRSNQSLVLQKITKNSAGNYACSAINAEGETVSNQLSLRVKYAPVCSADRVILIGAAKNENVEIPCEIHADPPARTFRWKFNNSGETLDMNSDRFSINGTNSVLKYTPITDQDYGTLSCWASNEVGIQVQACVFQVVLATLPASVSNCTLHNQTHQIVEIQCLPGYDGGLPQVFILEMRSKKTNRIRFNFTNSEEPYFMLDTLDAINAQMTTENDSLTSIIYSINQKGRSQSVFIRELKIGESQKHEDPPDSMELSPILIGSVLTVFILSFFIFFKICIASLLKNCKEQQQQDIKIAQQSLILCSSNNGSSNKEDAIKINGSTQKSRWQHSNTEINNKTKSIIDVVEDERDPDVIPSQYSTVGAAPTPDHYAQQQIQPQGHIQSPCSIDEINKLQLNSSSVYYNNVSTLPMTNSYNSSINNSNNLHHTLHHKNLLYQTVEGQINSIATTSKDFTTLVTTNAMANSSPATSLMSMSLSSTTTIPSSHHHSTLGGSSSGMTVSGGHITVGGSDLDLNINAIKDRLMTTRVPESCV</sequence>
<dbReference type="SMART" id="SM00408">
    <property type="entry name" value="IGc2"/>
    <property type="match status" value="4"/>
</dbReference>
<feature type="transmembrane region" description="Helical" evidence="5">
    <location>
        <begin position="610"/>
        <end position="635"/>
    </location>
</feature>
<dbReference type="Gene3D" id="2.60.40.10">
    <property type="entry name" value="Immunoglobulins"/>
    <property type="match status" value="5"/>
</dbReference>
<dbReference type="PROSITE" id="PS50835">
    <property type="entry name" value="IG_LIKE"/>
    <property type="match status" value="5"/>
</dbReference>
<comment type="subcellular location">
    <subcellularLocation>
        <location evidence="1">Membrane</location>
        <topology evidence="1">Single-pass membrane protein</topology>
    </subcellularLocation>
</comment>
<accession>A0A336MF21</accession>
<organism evidence="7">
    <name type="scientific">Culicoides sonorensis</name>
    <name type="common">Biting midge</name>
    <dbReference type="NCBI Taxonomy" id="179676"/>
    <lineage>
        <taxon>Eukaryota</taxon>
        <taxon>Metazoa</taxon>
        <taxon>Ecdysozoa</taxon>
        <taxon>Arthropoda</taxon>
        <taxon>Hexapoda</taxon>
        <taxon>Insecta</taxon>
        <taxon>Pterygota</taxon>
        <taxon>Neoptera</taxon>
        <taxon>Endopterygota</taxon>
        <taxon>Diptera</taxon>
        <taxon>Nematocera</taxon>
        <taxon>Chironomoidea</taxon>
        <taxon>Ceratopogonidae</taxon>
        <taxon>Ceratopogoninae</taxon>
        <taxon>Culicoides</taxon>
        <taxon>Monoculicoides</taxon>
    </lineage>
</organism>
<dbReference type="InterPro" id="IPR013162">
    <property type="entry name" value="CD80_C2-set"/>
</dbReference>
<keyword evidence="5" id="KW-0812">Transmembrane</keyword>
<dbReference type="AlphaFoldDB" id="A0A336MF21"/>
<name>A0A336MF21_CULSO</name>
<dbReference type="EMBL" id="UFQT01001107">
    <property type="protein sequence ID" value="SSX28944.1"/>
    <property type="molecule type" value="Genomic_DNA"/>
</dbReference>
<feature type="domain" description="Ig-like" evidence="6">
    <location>
        <begin position="202"/>
        <end position="294"/>
    </location>
</feature>
<dbReference type="SMART" id="SM00409">
    <property type="entry name" value="IG"/>
    <property type="match status" value="5"/>
</dbReference>
<dbReference type="GO" id="GO:0016020">
    <property type="term" value="C:membrane"/>
    <property type="evidence" value="ECO:0007669"/>
    <property type="project" value="UniProtKB-SubCell"/>
</dbReference>
<evidence type="ECO:0000256" key="5">
    <source>
        <dbReference type="SAM" id="Phobius"/>
    </source>
</evidence>
<dbReference type="VEuPathDB" id="VectorBase:CSON000680"/>
<evidence type="ECO:0000256" key="3">
    <source>
        <dbReference type="ARBA" id="ARBA00023157"/>
    </source>
</evidence>
<protein>
    <submittedName>
        <fullName evidence="7">CSON000680 protein</fullName>
    </submittedName>
</protein>
<evidence type="ECO:0000256" key="1">
    <source>
        <dbReference type="ARBA" id="ARBA00004167"/>
    </source>
</evidence>
<evidence type="ECO:0000256" key="2">
    <source>
        <dbReference type="ARBA" id="ARBA00023136"/>
    </source>
</evidence>
<dbReference type="PANTHER" id="PTHR23278">
    <property type="entry name" value="SIDESTEP PROTEIN"/>
    <property type="match status" value="1"/>
</dbReference>
<keyword evidence="2 5" id="KW-0472">Membrane</keyword>
<dbReference type="PANTHER" id="PTHR23278:SF31">
    <property type="entry name" value="SIDESTEP II, ISOFORM A"/>
    <property type="match status" value="1"/>
</dbReference>
<dbReference type="CDD" id="cd00096">
    <property type="entry name" value="Ig"/>
    <property type="match status" value="1"/>
</dbReference>
<dbReference type="InterPro" id="IPR003598">
    <property type="entry name" value="Ig_sub2"/>
</dbReference>
<dbReference type="Pfam" id="PF08205">
    <property type="entry name" value="C2-set_2"/>
    <property type="match status" value="1"/>
</dbReference>
<dbReference type="SUPFAM" id="SSF48726">
    <property type="entry name" value="Immunoglobulin"/>
    <property type="match status" value="5"/>
</dbReference>
<gene>
    <name evidence="7" type="primary">CSON000680</name>
</gene>
<dbReference type="InterPro" id="IPR013783">
    <property type="entry name" value="Ig-like_fold"/>
</dbReference>